<dbReference type="NCBIfam" id="NF000582">
    <property type="entry name" value="PRK00006.1"/>
    <property type="match status" value="1"/>
</dbReference>
<dbReference type="EC" id="3.5.1.108" evidence="18"/>
<dbReference type="Proteomes" id="UP000428260">
    <property type="component" value="Chromosome"/>
</dbReference>
<dbReference type="Pfam" id="PF03331">
    <property type="entry name" value="LpxC"/>
    <property type="match status" value="2"/>
</dbReference>
<evidence type="ECO:0000256" key="4">
    <source>
        <dbReference type="ARBA" id="ARBA00005002"/>
    </source>
</evidence>
<name>A0A6I6JWQ5_9BACT</name>
<comment type="function">
    <text evidence="2 18">Catalyzes the hydrolysis of UDP-3-O-myristoyl-N-acetylglucosamine to form UDP-3-O-myristoylglucosamine and acetate, the committed step in lipid A biosynthesis.</text>
</comment>
<evidence type="ECO:0000256" key="2">
    <source>
        <dbReference type="ARBA" id="ARBA00002923"/>
    </source>
</evidence>
<dbReference type="GO" id="GO:0009245">
    <property type="term" value="P:lipid A biosynthetic process"/>
    <property type="evidence" value="ECO:0007669"/>
    <property type="project" value="UniProtKB-UniRule"/>
</dbReference>
<dbReference type="InterPro" id="IPR020568">
    <property type="entry name" value="Ribosomal_Su5_D2-typ_SF"/>
</dbReference>
<dbReference type="NCBIfam" id="NF009667">
    <property type="entry name" value="PRK13188.1"/>
    <property type="match status" value="1"/>
</dbReference>
<keyword evidence="13" id="KW-0511">Multifunctional enzyme</keyword>
<comment type="similarity">
    <text evidence="17">In the C-terminal section; belongs to the thioester dehydratase family.</text>
</comment>
<dbReference type="RefSeq" id="WP_158864797.1">
    <property type="nucleotide sequence ID" value="NZ_CP046401.1"/>
</dbReference>
<comment type="similarity">
    <text evidence="16">In the N-terminal section; belongs to the LpxC family.</text>
</comment>
<dbReference type="InterPro" id="IPR004463">
    <property type="entry name" value="UDP-acyl_GlcNac_deAcase"/>
</dbReference>
<evidence type="ECO:0000256" key="16">
    <source>
        <dbReference type="ARBA" id="ARBA00061221"/>
    </source>
</evidence>
<keyword evidence="11 18" id="KW-0443">Lipid metabolism</keyword>
<dbReference type="UniPathway" id="UPA00359">
    <property type="reaction ID" value="UER00478"/>
</dbReference>
<dbReference type="InterPro" id="IPR015870">
    <property type="entry name" value="UDP-acyl_N-AcGlcN_deAcase_N"/>
</dbReference>
<evidence type="ECO:0000256" key="8">
    <source>
        <dbReference type="ARBA" id="ARBA00022723"/>
    </source>
</evidence>
<dbReference type="GO" id="GO:0016020">
    <property type="term" value="C:membrane"/>
    <property type="evidence" value="ECO:0007669"/>
    <property type="project" value="GOC"/>
</dbReference>
<dbReference type="PANTHER" id="PTHR33694">
    <property type="entry name" value="UDP-3-O-ACYL-N-ACETYLGLUCOSAMINE DEACETYLASE 1, MITOCHONDRIAL-RELATED"/>
    <property type="match status" value="1"/>
</dbReference>
<evidence type="ECO:0000256" key="17">
    <source>
        <dbReference type="ARBA" id="ARBA00061355"/>
    </source>
</evidence>
<gene>
    <name evidence="19" type="primary">fabZ</name>
    <name evidence="18" type="synonym">lpxC</name>
    <name evidence="20" type="ORF">GM418_07730</name>
</gene>
<dbReference type="CDD" id="cd01288">
    <property type="entry name" value="FabZ"/>
    <property type="match status" value="1"/>
</dbReference>
<evidence type="ECO:0000256" key="7">
    <source>
        <dbReference type="ARBA" id="ARBA00022556"/>
    </source>
</evidence>
<dbReference type="GO" id="GO:0046872">
    <property type="term" value="F:metal ion binding"/>
    <property type="evidence" value="ECO:0007669"/>
    <property type="project" value="UniProtKB-KW"/>
</dbReference>
<dbReference type="SUPFAM" id="SSF54637">
    <property type="entry name" value="Thioesterase/thiol ester dehydrase-isomerase"/>
    <property type="match status" value="1"/>
</dbReference>
<evidence type="ECO:0000256" key="13">
    <source>
        <dbReference type="ARBA" id="ARBA00023268"/>
    </source>
</evidence>
<dbReference type="Gene3D" id="3.30.230.20">
    <property type="entry name" value="lpxc deacetylase, domain 1"/>
    <property type="match status" value="1"/>
</dbReference>
<dbReference type="GO" id="GO:0006633">
    <property type="term" value="P:fatty acid biosynthetic process"/>
    <property type="evidence" value="ECO:0007669"/>
    <property type="project" value="UniProtKB-UniRule"/>
</dbReference>
<comment type="catalytic activity">
    <reaction evidence="19">
        <text>a (3R)-hydroxyacyl-[ACP] = a (2E)-enoyl-[ACP] + H2O</text>
        <dbReference type="Rhea" id="RHEA:13097"/>
        <dbReference type="Rhea" id="RHEA-COMP:9925"/>
        <dbReference type="Rhea" id="RHEA-COMP:9945"/>
        <dbReference type="ChEBI" id="CHEBI:15377"/>
        <dbReference type="ChEBI" id="CHEBI:78784"/>
        <dbReference type="ChEBI" id="CHEBI:78827"/>
        <dbReference type="EC" id="4.2.1.59"/>
    </reaction>
</comment>
<protein>
    <recommendedName>
        <fullName evidence="18 19">Multifunctional fusion protein</fullName>
    </recommendedName>
    <domain>
        <recommendedName>
            <fullName evidence="19">3-hydroxyacyl-[acyl-carrier-protein] dehydratase FabZ</fullName>
            <ecNumber evidence="19">4.2.1.59</ecNumber>
        </recommendedName>
        <alternativeName>
            <fullName evidence="19">(3R)-hydroxymyristoyl-[acyl-carrier-protein] dehydratase</fullName>
        </alternativeName>
        <alternativeName>
            <fullName evidence="19">Beta-hydroxyacyl-ACP dehydratase</fullName>
            <shortName evidence="19">(3R)-hydroxymyristoyl-ACP dehydrase</shortName>
        </alternativeName>
    </domain>
    <domain>
        <recommendedName>
            <fullName evidence="18">UDP-3-O-acyl-N-acetylglucosamine deacetylase</fullName>
            <shortName evidence="18">UDP-3-O-acyl-GlcNAc deacetylase</shortName>
            <ecNumber evidence="18">3.5.1.108</ecNumber>
        </recommendedName>
        <alternativeName>
            <fullName evidence="18">UDP-3-O-[R-3-hydroxymyristoyl]-N-acetylglucosamine deacetylase</fullName>
        </alternativeName>
    </domain>
</protein>
<keyword evidence="5 19" id="KW-0963">Cytoplasm</keyword>
<dbReference type="GO" id="GO:0103117">
    <property type="term" value="F:UDP-3-O-acyl-N-acetylglucosamine deacetylase activity"/>
    <property type="evidence" value="ECO:0007669"/>
    <property type="project" value="UniProtKB-UniRule"/>
</dbReference>
<keyword evidence="8 18" id="KW-0479">Metal-binding</keyword>
<dbReference type="FunFam" id="3.10.129.10:FF:000001">
    <property type="entry name" value="3-hydroxyacyl-[acyl-carrier-protein] dehydratase FabZ"/>
    <property type="match status" value="1"/>
</dbReference>
<keyword evidence="6 18" id="KW-0444">Lipid biosynthesis</keyword>
<dbReference type="EC" id="4.2.1.59" evidence="19"/>
<evidence type="ECO:0000313" key="20">
    <source>
        <dbReference type="EMBL" id="QGY43553.1"/>
    </source>
</evidence>
<evidence type="ECO:0000256" key="6">
    <source>
        <dbReference type="ARBA" id="ARBA00022516"/>
    </source>
</evidence>
<dbReference type="GO" id="GO:0019171">
    <property type="term" value="F:(3R)-hydroxyacyl-[acyl-carrier-protein] dehydratase activity"/>
    <property type="evidence" value="ECO:0007669"/>
    <property type="project" value="UniProtKB-EC"/>
</dbReference>
<dbReference type="PANTHER" id="PTHR33694:SF1">
    <property type="entry name" value="UDP-3-O-ACYL-N-ACETYLGLUCOSAMINE DEACETYLASE 1, MITOCHONDRIAL-RELATED"/>
    <property type="match status" value="1"/>
</dbReference>
<evidence type="ECO:0000256" key="9">
    <source>
        <dbReference type="ARBA" id="ARBA00022801"/>
    </source>
</evidence>
<sequence>MTVKQKTLLNSFEIKGVGLHTGVNVTMNFLPAPENHGFKFKRTDLESQPVIDADVDLVIDTSRGTLLEKDGARIGTIEHALAALIGMDLDNVLIEVDNEEAPIIDGSSKYFTEAIEKAGIVEQNAEREYFEIKDKIEIYDEKSDSTIVALPDDSYRLNIMISFKSNVLNNQFATLENIADFKTEIASCRTFVFLHELEILMSQNLIKGGELDNAIVIIDKEVSQQELDRLADLFSHERVEIKPQGILNNLDLHFDNECARHKLLDVIGDLALCGKHIKGRIIATKPGHRPNTIFAKKLKQAYKQTLENAPDYDPNLPPLMDVNQIKEFLPHRYPFLMVDKIISVTEDEVIGVKSVSVNEPFFQGHFPDEPVMPGVLLVEAMAQTGGLLVLSRLEGKHSTYFIRIDNVKFRKKVVPGDTLIFKLNLNSPIRRGIANMKGITYVGNKVVAEGEFMAQLIKQTEKEN</sequence>
<dbReference type="SUPFAM" id="SSF54211">
    <property type="entry name" value="Ribosomal protein S5 domain 2-like"/>
    <property type="match status" value="2"/>
</dbReference>
<dbReference type="InterPro" id="IPR029069">
    <property type="entry name" value="HotDog_dom_sf"/>
</dbReference>
<evidence type="ECO:0000256" key="14">
    <source>
        <dbReference type="ARBA" id="ARBA00024535"/>
    </source>
</evidence>
<dbReference type="NCBIfam" id="TIGR01750">
    <property type="entry name" value="fabZ"/>
    <property type="match status" value="1"/>
</dbReference>
<dbReference type="InterPro" id="IPR010084">
    <property type="entry name" value="FabZ"/>
</dbReference>
<reference evidence="20 21" key="1">
    <citation type="submission" date="2019-11" db="EMBL/GenBank/DDBJ databases">
        <authorList>
            <person name="Zheng R.K."/>
            <person name="Sun C.M."/>
        </authorList>
    </citation>
    <scope>NUCLEOTIDE SEQUENCE [LARGE SCALE GENOMIC DNA]</scope>
    <source>
        <strain evidence="20 21">WC007</strain>
    </source>
</reference>
<accession>A0A6I6JWQ5</accession>
<evidence type="ECO:0000256" key="12">
    <source>
        <dbReference type="ARBA" id="ARBA00023239"/>
    </source>
</evidence>
<comment type="catalytic activity">
    <reaction evidence="14 18">
        <text>a UDP-3-O-[(3R)-3-hydroxyacyl]-N-acetyl-alpha-D-glucosamine + H2O = a UDP-3-O-[(3R)-3-hydroxyacyl]-alpha-D-glucosamine + acetate</text>
        <dbReference type="Rhea" id="RHEA:67816"/>
        <dbReference type="ChEBI" id="CHEBI:15377"/>
        <dbReference type="ChEBI" id="CHEBI:30089"/>
        <dbReference type="ChEBI" id="CHEBI:137740"/>
        <dbReference type="ChEBI" id="CHEBI:173225"/>
        <dbReference type="EC" id="3.5.1.108"/>
    </reaction>
</comment>
<keyword evidence="7 18" id="KW-0441">Lipid A biosynthesis</keyword>
<dbReference type="EMBL" id="CP046401">
    <property type="protein sequence ID" value="QGY43553.1"/>
    <property type="molecule type" value="Genomic_DNA"/>
</dbReference>
<comment type="similarity">
    <text evidence="18">Belongs to the LpxC family.</text>
</comment>
<evidence type="ECO:0000256" key="19">
    <source>
        <dbReference type="HAMAP-Rule" id="MF_00406"/>
    </source>
</evidence>
<keyword evidence="10 18" id="KW-0862">Zinc</keyword>
<evidence type="ECO:0000313" key="21">
    <source>
        <dbReference type="Proteomes" id="UP000428260"/>
    </source>
</evidence>
<feature type="binding site" evidence="18">
    <location>
        <position position="261"/>
    </location>
    <ligand>
        <name>Zn(2+)</name>
        <dbReference type="ChEBI" id="CHEBI:29105"/>
    </ligand>
</feature>
<feature type="active site" description="Proton donor" evidence="18">
    <location>
        <position position="288"/>
    </location>
</feature>
<feature type="binding site" evidence="18">
    <location>
        <position position="265"/>
    </location>
    <ligand>
        <name>Zn(2+)</name>
        <dbReference type="ChEBI" id="CHEBI:29105"/>
    </ligand>
</feature>
<dbReference type="InterPro" id="IPR011334">
    <property type="entry name" value="UDP-acyl_GlcNac_deAcase_C"/>
</dbReference>
<evidence type="ECO:0000256" key="3">
    <source>
        <dbReference type="ARBA" id="ARBA00004496"/>
    </source>
</evidence>
<evidence type="ECO:0000256" key="11">
    <source>
        <dbReference type="ARBA" id="ARBA00023098"/>
    </source>
</evidence>
<evidence type="ECO:0000256" key="18">
    <source>
        <dbReference type="HAMAP-Rule" id="MF_00388"/>
    </source>
</evidence>
<keyword evidence="21" id="KW-1185">Reference proteome</keyword>
<evidence type="ECO:0000256" key="15">
    <source>
        <dbReference type="ARBA" id="ARBA00025049"/>
    </source>
</evidence>
<evidence type="ECO:0000256" key="1">
    <source>
        <dbReference type="ARBA" id="ARBA00001947"/>
    </source>
</evidence>
<evidence type="ECO:0000256" key="5">
    <source>
        <dbReference type="ARBA" id="ARBA00022490"/>
    </source>
</evidence>
<comment type="function">
    <text evidence="15 19">Involved in unsaturated fatty acids biosynthesis. Catalyzes the dehydration of short chain beta-hydroxyacyl-ACPs and long chain saturated and unsaturated beta-hydroxyacyl-ACPs.</text>
</comment>
<dbReference type="GO" id="GO:0005737">
    <property type="term" value="C:cytoplasm"/>
    <property type="evidence" value="ECO:0007669"/>
    <property type="project" value="UniProtKB-SubCell"/>
</dbReference>
<dbReference type="InterPro" id="IPR013114">
    <property type="entry name" value="FabA_FabZ"/>
</dbReference>
<dbReference type="HAMAP" id="MF_00388">
    <property type="entry name" value="LpxC"/>
    <property type="match status" value="1"/>
</dbReference>
<dbReference type="Pfam" id="PF07977">
    <property type="entry name" value="FabA"/>
    <property type="match status" value="1"/>
</dbReference>
<comment type="pathway">
    <text evidence="4 18">Glycolipid biosynthesis; lipid IV(A) biosynthesis; lipid IV(A) from (3R)-3-hydroxytetradecanoyl-[acyl-carrier-protein] and UDP-N-acetyl-alpha-D-glucosamine: step 2/6.</text>
</comment>
<dbReference type="NCBIfam" id="TIGR00325">
    <property type="entry name" value="lpxC"/>
    <property type="match status" value="1"/>
</dbReference>
<feature type="binding site" evidence="18">
    <location>
        <position position="79"/>
    </location>
    <ligand>
        <name>Zn(2+)</name>
        <dbReference type="ChEBI" id="CHEBI:29105"/>
    </ligand>
</feature>
<proteinExistence type="inferred from homology"/>
<dbReference type="AlphaFoldDB" id="A0A6I6JWQ5"/>
<dbReference type="Gene3D" id="3.10.129.10">
    <property type="entry name" value="Hotdog Thioesterase"/>
    <property type="match status" value="1"/>
</dbReference>
<comment type="cofactor">
    <cofactor evidence="1 18">
        <name>Zn(2+)</name>
        <dbReference type="ChEBI" id="CHEBI:29105"/>
    </cofactor>
</comment>
<evidence type="ECO:0000256" key="10">
    <source>
        <dbReference type="ARBA" id="ARBA00022833"/>
    </source>
</evidence>
<dbReference type="HAMAP" id="MF_00406">
    <property type="entry name" value="FabZ"/>
    <property type="match status" value="1"/>
</dbReference>
<keyword evidence="12 19" id="KW-0456">Lyase</keyword>
<dbReference type="KEGG" id="mcos:GM418_07730"/>
<feature type="active site" evidence="19">
    <location>
        <position position="365"/>
    </location>
</feature>
<organism evidence="20 21">
    <name type="scientific">Maribellus comscasis</name>
    <dbReference type="NCBI Taxonomy" id="2681766"/>
    <lineage>
        <taxon>Bacteria</taxon>
        <taxon>Pseudomonadati</taxon>
        <taxon>Bacteroidota</taxon>
        <taxon>Bacteroidia</taxon>
        <taxon>Marinilabiliales</taxon>
        <taxon>Prolixibacteraceae</taxon>
        <taxon>Maribellus</taxon>
    </lineage>
</organism>
<comment type="subcellular location">
    <subcellularLocation>
        <location evidence="3 19">Cytoplasm</location>
    </subcellularLocation>
</comment>
<comment type="similarity">
    <text evidence="19">Belongs to the thioester dehydratase family. FabZ subfamily.</text>
</comment>
<dbReference type="Gene3D" id="3.30.1700.10">
    <property type="entry name" value="lpxc deacetylase, domain 2"/>
    <property type="match status" value="1"/>
</dbReference>
<keyword evidence="9 18" id="KW-0378">Hydrolase</keyword>